<keyword evidence="4 6" id="KW-0067">ATP-binding</keyword>
<dbReference type="PANTHER" id="PTHR43335">
    <property type="entry name" value="ABC TRANSPORTER, ATP-BINDING PROTEIN"/>
    <property type="match status" value="1"/>
</dbReference>
<evidence type="ECO:0000256" key="2">
    <source>
        <dbReference type="ARBA" id="ARBA00022448"/>
    </source>
</evidence>
<dbReference type="PROSITE" id="PS00211">
    <property type="entry name" value="ABC_TRANSPORTER_1"/>
    <property type="match status" value="1"/>
</dbReference>
<evidence type="ECO:0000313" key="6">
    <source>
        <dbReference type="EMBL" id="HDX32932.1"/>
    </source>
</evidence>
<dbReference type="EMBL" id="DSMG01000165">
    <property type="protein sequence ID" value="HDX32932.1"/>
    <property type="molecule type" value="Genomic_DNA"/>
</dbReference>
<gene>
    <name evidence="6" type="ORF">ENQ20_15800</name>
</gene>
<feature type="domain" description="ABC transporter" evidence="5">
    <location>
        <begin position="2"/>
        <end position="232"/>
    </location>
</feature>
<dbReference type="Gene3D" id="3.40.50.300">
    <property type="entry name" value="P-loop containing nucleotide triphosphate hydrolases"/>
    <property type="match status" value="1"/>
</dbReference>
<proteinExistence type="inferred from homology"/>
<dbReference type="PROSITE" id="PS50893">
    <property type="entry name" value="ABC_TRANSPORTER_2"/>
    <property type="match status" value="1"/>
</dbReference>
<protein>
    <submittedName>
        <fullName evidence="6">ABC transporter ATP-binding protein</fullName>
    </submittedName>
</protein>
<dbReference type="Pfam" id="PF00005">
    <property type="entry name" value="ABC_tran"/>
    <property type="match status" value="1"/>
</dbReference>
<dbReference type="GO" id="GO:0005524">
    <property type="term" value="F:ATP binding"/>
    <property type="evidence" value="ECO:0007669"/>
    <property type="project" value="UniProtKB-KW"/>
</dbReference>
<evidence type="ECO:0000256" key="4">
    <source>
        <dbReference type="ARBA" id="ARBA00022840"/>
    </source>
</evidence>
<evidence type="ECO:0000256" key="3">
    <source>
        <dbReference type="ARBA" id="ARBA00022741"/>
    </source>
</evidence>
<dbReference type="PANTHER" id="PTHR43335:SF4">
    <property type="entry name" value="ABC TRANSPORTER, ATP-BINDING PROTEIN"/>
    <property type="match status" value="1"/>
</dbReference>
<comment type="similarity">
    <text evidence="1">Belongs to the ABC transporter superfamily.</text>
</comment>
<dbReference type="GO" id="GO:0016887">
    <property type="term" value="F:ATP hydrolysis activity"/>
    <property type="evidence" value="ECO:0007669"/>
    <property type="project" value="InterPro"/>
</dbReference>
<sequence length="314" mass="34920">MIATERLTRIFGQTVAVNELSISVHAGEVFGFLGHNGAGKTTTVRLLNGVIAPTAGSARVFGLDPTTHGHRIRARTGVLTETPALDPRLTARQTLHYFAEIYGVPKSERRRRIEELLEFFELSSRGDHKVGSFSKGMRQRLALARTLIHDPELIFLDEPTSGLDPVATREVHQMIERLKQRGRTVFLCTHNLIEAERLCNRIAVMAQGRLLAIGDIHQLSSRLDRGHRVSVEVDAADLPRAVQLFARTPPVVHAEAAPNRLAGRNGGAFIMLYGVSRRDVPRIIEAALHDGLQLYRVQPEEPSLEDVYFALQEL</sequence>
<accession>A0A7C1FH81</accession>
<dbReference type="InterPro" id="IPR003439">
    <property type="entry name" value="ABC_transporter-like_ATP-bd"/>
</dbReference>
<evidence type="ECO:0000256" key="1">
    <source>
        <dbReference type="ARBA" id="ARBA00005417"/>
    </source>
</evidence>
<organism evidence="6">
    <name type="scientific">Caldilinea aerophila</name>
    <dbReference type="NCBI Taxonomy" id="133453"/>
    <lineage>
        <taxon>Bacteria</taxon>
        <taxon>Bacillati</taxon>
        <taxon>Chloroflexota</taxon>
        <taxon>Caldilineae</taxon>
        <taxon>Caldilineales</taxon>
        <taxon>Caldilineaceae</taxon>
        <taxon>Caldilinea</taxon>
    </lineage>
</organism>
<keyword evidence="3" id="KW-0547">Nucleotide-binding</keyword>
<dbReference type="SMART" id="SM00382">
    <property type="entry name" value="AAA"/>
    <property type="match status" value="1"/>
</dbReference>
<evidence type="ECO:0000259" key="5">
    <source>
        <dbReference type="PROSITE" id="PS50893"/>
    </source>
</evidence>
<reference evidence="6" key="1">
    <citation type="journal article" date="2020" name="mSystems">
        <title>Genome- and Community-Level Interaction Insights into Carbon Utilization and Element Cycling Functions of Hydrothermarchaeota in Hydrothermal Sediment.</title>
        <authorList>
            <person name="Zhou Z."/>
            <person name="Liu Y."/>
            <person name="Xu W."/>
            <person name="Pan J."/>
            <person name="Luo Z.H."/>
            <person name="Li M."/>
        </authorList>
    </citation>
    <scope>NUCLEOTIDE SEQUENCE [LARGE SCALE GENOMIC DNA]</scope>
    <source>
        <strain evidence="6">SpSt-289</strain>
    </source>
</reference>
<keyword evidence="2" id="KW-0813">Transport</keyword>
<dbReference type="SUPFAM" id="SSF52540">
    <property type="entry name" value="P-loop containing nucleoside triphosphate hydrolases"/>
    <property type="match status" value="1"/>
</dbReference>
<comment type="caution">
    <text evidence="6">The sequence shown here is derived from an EMBL/GenBank/DDBJ whole genome shotgun (WGS) entry which is preliminary data.</text>
</comment>
<dbReference type="InterPro" id="IPR003593">
    <property type="entry name" value="AAA+_ATPase"/>
</dbReference>
<dbReference type="AlphaFoldDB" id="A0A7C1FH81"/>
<dbReference type="InterPro" id="IPR027417">
    <property type="entry name" value="P-loop_NTPase"/>
</dbReference>
<name>A0A7C1FH81_9CHLR</name>
<dbReference type="InterPro" id="IPR017871">
    <property type="entry name" value="ABC_transporter-like_CS"/>
</dbReference>